<organism evidence="1 2">
    <name type="scientific">Mycolicibacterium fortuitum</name>
    <name type="common">Mycobacterium fortuitum</name>
    <dbReference type="NCBI Taxonomy" id="1766"/>
    <lineage>
        <taxon>Bacteria</taxon>
        <taxon>Bacillati</taxon>
        <taxon>Actinomycetota</taxon>
        <taxon>Actinomycetes</taxon>
        <taxon>Mycobacteriales</taxon>
        <taxon>Mycobacteriaceae</taxon>
        <taxon>Mycolicibacterium</taxon>
    </lineage>
</organism>
<evidence type="ECO:0000313" key="2">
    <source>
        <dbReference type="Proteomes" id="UP000255389"/>
    </source>
</evidence>
<proteinExistence type="predicted"/>
<dbReference type="Proteomes" id="UP000255389">
    <property type="component" value="Unassembled WGS sequence"/>
</dbReference>
<reference evidence="1 2" key="1">
    <citation type="submission" date="2018-06" db="EMBL/GenBank/DDBJ databases">
        <authorList>
            <consortium name="Pathogen Informatics"/>
            <person name="Doyle S."/>
        </authorList>
    </citation>
    <scope>NUCLEOTIDE SEQUENCE [LARGE SCALE GENOMIC DNA]</scope>
    <source>
        <strain evidence="1 2">NCTC1542</strain>
    </source>
</reference>
<sequence>MGEVLADLAEGRVPDADVAAWSLARFAQGVPARTGPHVLGRH</sequence>
<evidence type="ECO:0000313" key="1">
    <source>
        <dbReference type="EMBL" id="STZ72702.1"/>
    </source>
</evidence>
<protein>
    <submittedName>
        <fullName evidence="1">Uncharacterized protein</fullName>
    </submittedName>
</protein>
<accession>A0A378U8F9</accession>
<gene>
    <name evidence="1" type="ORF">NCTC1542_00240</name>
</gene>
<name>A0A378U8F9_MYCFO</name>
<dbReference type="EMBL" id="UGQY01000001">
    <property type="protein sequence ID" value="STZ72702.1"/>
    <property type="molecule type" value="Genomic_DNA"/>
</dbReference>
<dbReference type="AlphaFoldDB" id="A0A378U8F9"/>